<dbReference type="PROSITE" id="PS00211">
    <property type="entry name" value="ABC_TRANSPORTER_1"/>
    <property type="match status" value="1"/>
</dbReference>
<reference evidence="8 9" key="1">
    <citation type="journal article" date="2016" name="Int. J. Syst. Evol. Microbiol.">
        <title>Paraphotobacterium marinum gen. nov., sp. nov., a member of the family Vibrionaceae, isolated from surface seawater.</title>
        <authorList>
            <person name="Huang Z."/>
            <person name="Dong C."/>
            <person name="Shao Z."/>
        </authorList>
    </citation>
    <scope>NUCLEOTIDE SEQUENCE [LARGE SCALE GENOMIC DNA]</scope>
    <source>
        <strain evidence="8 9">NSCS20N07D</strain>
    </source>
</reference>
<gene>
    <name evidence="8" type="ORF">CF386_01320</name>
</gene>
<organism evidence="8 9">
    <name type="scientific">Paraphotobacterium marinum</name>
    <dbReference type="NCBI Taxonomy" id="1755811"/>
    <lineage>
        <taxon>Bacteria</taxon>
        <taxon>Pseudomonadati</taxon>
        <taxon>Pseudomonadota</taxon>
        <taxon>Gammaproteobacteria</taxon>
        <taxon>Vibrionales</taxon>
        <taxon>Vibrionaceae</taxon>
        <taxon>Paraphotobacterium</taxon>
    </lineage>
</organism>
<dbReference type="InterPro" id="IPR003593">
    <property type="entry name" value="AAA+_ATPase"/>
</dbReference>
<dbReference type="KEGG" id="pmai:CF386_01320"/>
<dbReference type="GO" id="GO:0016887">
    <property type="term" value="F:ATP hydrolysis activity"/>
    <property type="evidence" value="ECO:0007669"/>
    <property type="project" value="InterPro"/>
</dbReference>
<dbReference type="Pfam" id="PF00005">
    <property type="entry name" value="ABC_tran"/>
    <property type="match status" value="1"/>
</dbReference>
<comment type="function">
    <text evidence="1">Part of the ABC transporter FtsEX involved in cellular division. Important for assembly or stability of the septal ring.</text>
</comment>
<evidence type="ECO:0000256" key="5">
    <source>
        <dbReference type="ARBA" id="ARBA00022741"/>
    </source>
</evidence>
<dbReference type="InterPro" id="IPR017871">
    <property type="entry name" value="ABC_transporter-like_CS"/>
</dbReference>
<dbReference type="PROSITE" id="PS50893">
    <property type="entry name" value="ABC_TRANSPORTER_2"/>
    <property type="match status" value="1"/>
</dbReference>
<evidence type="ECO:0000259" key="7">
    <source>
        <dbReference type="PROSITE" id="PS50893"/>
    </source>
</evidence>
<dbReference type="FunFam" id="3.40.50.300:FF:000056">
    <property type="entry name" value="Cell division ATP-binding protein FtsE"/>
    <property type="match status" value="1"/>
</dbReference>
<evidence type="ECO:0000256" key="6">
    <source>
        <dbReference type="ARBA" id="ARBA00022840"/>
    </source>
</evidence>
<feature type="domain" description="ABC transporter" evidence="7">
    <location>
        <begin position="36"/>
        <end position="266"/>
    </location>
</feature>
<evidence type="ECO:0000256" key="2">
    <source>
        <dbReference type="ARBA" id="ARBA00005417"/>
    </source>
</evidence>
<dbReference type="SMART" id="SM00382">
    <property type="entry name" value="AAA"/>
    <property type="match status" value="1"/>
</dbReference>
<dbReference type="Gene3D" id="3.40.50.300">
    <property type="entry name" value="P-loop containing nucleotide triphosphate hydrolases"/>
    <property type="match status" value="1"/>
</dbReference>
<sequence length="267" mass="29983">MVKEIIMSQIINKKKQLTRTSKRLNIRIAYKEVSMIEIINLNKTIKTTKHTHTKILEDINLKIEQGDFVGVIGESGAGKSSFLRSINLLDRPSSGEIIIDKQNILFFNEKELVSLRRNIGMIFQSFCLLSTKNVEQNIALPMKLQKLNATTIQNKVNELLDLVNLSDKRKEYPAQLSGGQKQRVAIARALSCSPKLLLCDEPTSALDPKNTNTILELLDSINKKLGITIILVSHDISSINRFCNKIVTMEFGKIKHIDLCAKGINNG</sequence>
<dbReference type="InterPro" id="IPR003439">
    <property type="entry name" value="ABC_transporter-like_ATP-bd"/>
</dbReference>
<keyword evidence="9" id="KW-1185">Reference proteome</keyword>
<dbReference type="Proteomes" id="UP000242175">
    <property type="component" value="Chromosome large"/>
</dbReference>
<comment type="similarity">
    <text evidence="2">Belongs to the ABC transporter superfamily.</text>
</comment>
<proteinExistence type="inferred from homology"/>
<evidence type="ECO:0000256" key="3">
    <source>
        <dbReference type="ARBA" id="ARBA00020019"/>
    </source>
</evidence>
<accession>A0A220VBS5</accession>
<evidence type="ECO:0000256" key="4">
    <source>
        <dbReference type="ARBA" id="ARBA00022448"/>
    </source>
</evidence>
<keyword evidence="6" id="KW-0067">ATP-binding</keyword>
<evidence type="ECO:0000313" key="8">
    <source>
        <dbReference type="EMBL" id="ASK77805.1"/>
    </source>
</evidence>
<dbReference type="AlphaFoldDB" id="A0A220VBS5"/>
<evidence type="ECO:0000256" key="1">
    <source>
        <dbReference type="ARBA" id="ARBA00002579"/>
    </source>
</evidence>
<dbReference type="PANTHER" id="PTHR42781">
    <property type="entry name" value="SPERMIDINE/PUTRESCINE IMPORT ATP-BINDING PROTEIN POTA"/>
    <property type="match status" value="1"/>
</dbReference>
<dbReference type="EMBL" id="CP022355">
    <property type="protein sequence ID" value="ASK77805.1"/>
    <property type="molecule type" value="Genomic_DNA"/>
</dbReference>
<dbReference type="InterPro" id="IPR050093">
    <property type="entry name" value="ABC_SmlMolc_Importer"/>
</dbReference>
<dbReference type="SUPFAM" id="SSF52540">
    <property type="entry name" value="P-loop containing nucleoside triphosphate hydrolases"/>
    <property type="match status" value="1"/>
</dbReference>
<dbReference type="PANTHER" id="PTHR42781:SF9">
    <property type="entry name" value="AMINO ACID ABC TRANSPORTER, ATP-BINDING PROTEIN-RELATED"/>
    <property type="match status" value="1"/>
</dbReference>
<keyword evidence="5" id="KW-0547">Nucleotide-binding</keyword>
<dbReference type="GO" id="GO:0005886">
    <property type="term" value="C:plasma membrane"/>
    <property type="evidence" value="ECO:0007669"/>
    <property type="project" value="UniProtKB-ARBA"/>
</dbReference>
<dbReference type="InterPro" id="IPR027417">
    <property type="entry name" value="P-loop_NTPase"/>
</dbReference>
<evidence type="ECO:0000313" key="9">
    <source>
        <dbReference type="Proteomes" id="UP000242175"/>
    </source>
</evidence>
<dbReference type="GO" id="GO:0005524">
    <property type="term" value="F:ATP binding"/>
    <property type="evidence" value="ECO:0007669"/>
    <property type="project" value="UniProtKB-KW"/>
</dbReference>
<protein>
    <recommendedName>
        <fullName evidence="3">Cell division ATP-binding protein FtsE</fullName>
    </recommendedName>
</protein>
<name>A0A220VBS5_9GAMM</name>
<keyword evidence="4" id="KW-0813">Transport</keyword>